<comment type="caution">
    <text evidence="2">The sequence shown here is derived from an EMBL/GenBank/DDBJ whole genome shotgun (WGS) entry which is preliminary data.</text>
</comment>
<reference evidence="2" key="1">
    <citation type="journal article" date="2022" name="bioRxiv">
        <title>Sequencing and chromosome-scale assembly of the giantPleurodeles waltlgenome.</title>
        <authorList>
            <person name="Brown T."/>
            <person name="Elewa A."/>
            <person name="Iarovenko S."/>
            <person name="Subramanian E."/>
            <person name="Araus A.J."/>
            <person name="Petzold A."/>
            <person name="Susuki M."/>
            <person name="Suzuki K.-i.T."/>
            <person name="Hayashi T."/>
            <person name="Toyoda A."/>
            <person name="Oliveira C."/>
            <person name="Osipova E."/>
            <person name="Leigh N.D."/>
            <person name="Simon A."/>
            <person name="Yun M.H."/>
        </authorList>
    </citation>
    <scope>NUCLEOTIDE SEQUENCE</scope>
    <source>
        <strain evidence="2">20211129_DDA</strain>
        <tissue evidence="2">Liver</tissue>
    </source>
</reference>
<dbReference type="AlphaFoldDB" id="A0AAV7VSP0"/>
<name>A0AAV7VSP0_PLEWA</name>
<evidence type="ECO:0000256" key="1">
    <source>
        <dbReference type="SAM" id="MobiDB-lite"/>
    </source>
</evidence>
<keyword evidence="3" id="KW-1185">Reference proteome</keyword>
<organism evidence="2 3">
    <name type="scientific">Pleurodeles waltl</name>
    <name type="common">Iberian ribbed newt</name>
    <dbReference type="NCBI Taxonomy" id="8319"/>
    <lineage>
        <taxon>Eukaryota</taxon>
        <taxon>Metazoa</taxon>
        <taxon>Chordata</taxon>
        <taxon>Craniata</taxon>
        <taxon>Vertebrata</taxon>
        <taxon>Euteleostomi</taxon>
        <taxon>Amphibia</taxon>
        <taxon>Batrachia</taxon>
        <taxon>Caudata</taxon>
        <taxon>Salamandroidea</taxon>
        <taxon>Salamandridae</taxon>
        <taxon>Pleurodelinae</taxon>
        <taxon>Pleurodeles</taxon>
    </lineage>
</organism>
<feature type="region of interest" description="Disordered" evidence="1">
    <location>
        <begin position="28"/>
        <end position="111"/>
    </location>
</feature>
<protein>
    <submittedName>
        <fullName evidence="2">Uncharacterized protein</fullName>
    </submittedName>
</protein>
<accession>A0AAV7VSP0</accession>
<dbReference type="Proteomes" id="UP001066276">
    <property type="component" value="Chromosome 2_1"/>
</dbReference>
<sequence>MVRRARALSRWAVPSGGGLGQCLADGRGTPSVSGAGPVRAAARRPRVAGAGIRAGPPSPKTARGGRLGQGPSEAAAIYTSGGGEEERPGSFSLSRNTSHTGLGPPSPLTKKKKDMMEILDEEAYELLSYFNHRNLDALLRVTRNTLETIRKRIHASSMINFLGKLLLKASDKGAFAFE</sequence>
<dbReference type="EMBL" id="JANPWB010000003">
    <property type="protein sequence ID" value="KAJ1203094.1"/>
    <property type="molecule type" value="Genomic_DNA"/>
</dbReference>
<gene>
    <name evidence="2" type="ORF">NDU88_006888</name>
</gene>
<feature type="compositionally biased region" description="Polar residues" evidence="1">
    <location>
        <begin position="91"/>
        <end position="100"/>
    </location>
</feature>
<evidence type="ECO:0000313" key="3">
    <source>
        <dbReference type="Proteomes" id="UP001066276"/>
    </source>
</evidence>
<proteinExistence type="predicted"/>
<evidence type="ECO:0000313" key="2">
    <source>
        <dbReference type="EMBL" id="KAJ1203094.1"/>
    </source>
</evidence>